<feature type="region of interest" description="Disordered" evidence="1">
    <location>
        <begin position="86"/>
        <end position="118"/>
    </location>
</feature>
<accession>A0A397VJR5</accession>
<organism evidence="2 3">
    <name type="scientific">Gigaspora rosea</name>
    <dbReference type="NCBI Taxonomy" id="44941"/>
    <lineage>
        <taxon>Eukaryota</taxon>
        <taxon>Fungi</taxon>
        <taxon>Fungi incertae sedis</taxon>
        <taxon>Mucoromycota</taxon>
        <taxon>Glomeromycotina</taxon>
        <taxon>Glomeromycetes</taxon>
        <taxon>Diversisporales</taxon>
        <taxon>Gigasporaceae</taxon>
        <taxon>Gigaspora</taxon>
    </lineage>
</organism>
<evidence type="ECO:0000313" key="2">
    <source>
        <dbReference type="EMBL" id="RIB20133.1"/>
    </source>
</evidence>
<comment type="caution">
    <text evidence="2">The sequence shown here is derived from an EMBL/GenBank/DDBJ whole genome shotgun (WGS) entry which is preliminary data.</text>
</comment>
<evidence type="ECO:0000256" key="1">
    <source>
        <dbReference type="SAM" id="MobiDB-lite"/>
    </source>
</evidence>
<dbReference type="OrthoDB" id="2493266at2759"/>
<feature type="compositionally biased region" description="Acidic residues" evidence="1">
    <location>
        <begin position="156"/>
        <end position="176"/>
    </location>
</feature>
<feature type="compositionally biased region" description="Basic and acidic residues" evidence="1">
    <location>
        <begin position="107"/>
        <end position="118"/>
    </location>
</feature>
<dbReference type="AlphaFoldDB" id="A0A397VJR5"/>
<keyword evidence="3" id="KW-1185">Reference proteome</keyword>
<protein>
    <submittedName>
        <fullName evidence="2">Uncharacterized protein</fullName>
    </submittedName>
</protein>
<reference evidence="2 3" key="1">
    <citation type="submission" date="2018-06" db="EMBL/GenBank/DDBJ databases">
        <title>Comparative genomics reveals the genomic features of Rhizophagus irregularis, R. cerebriforme, R. diaphanum and Gigaspora rosea, and their symbiotic lifestyle signature.</title>
        <authorList>
            <person name="Morin E."/>
            <person name="San Clemente H."/>
            <person name="Chen E.C.H."/>
            <person name="De La Providencia I."/>
            <person name="Hainaut M."/>
            <person name="Kuo A."/>
            <person name="Kohler A."/>
            <person name="Murat C."/>
            <person name="Tang N."/>
            <person name="Roy S."/>
            <person name="Loubradou J."/>
            <person name="Henrissat B."/>
            <person name="Grigoriev I.V."/>
            <person name="Corradi N."/>
            <person name="Roux C."/>
            <person name="Martin F.M."/>
        </authorList>
    </citation>
    <scope>NUCLEOTIDE SEQUENCE [LARGE SCALE GENOMIC DNA]</scope>
    <source>
        <strain evidence="2 3">DAOM 194757</strain>
    </source>
</reference>
<proteinExistence type="predicted"/>
<sequence length="176" mass="20449">MQFIQDYYIKARGIKNLYSDPSTNLTWTPHNTGPEAMNLEEMYIVDDHWEIEAEERYLTATANHVTKGNRWYEEEEFEVYLAIAPNKTDPNETNAAPRDPTLNQSGAEKDQDNVTRRPILDKGFARRMEYQDLIIDMQEGGAGCIVVEEDLKPEYEEVPEELAGETNWNEEEKLEE</sequence>
<dbReference type="Proteomes" id="UP000266673">
    <property type="component" value="Unassembled WGS sequence"/>
</dbReference>
<gene>
    <name evidence="2" type="ORF">C2G38_2180105</name>
</gene>
<feature type="region of interest" description="Disordered" evidence="1">
    <location>
        <begin position="155"/>
        <end position="176"/>
    </location>
</feature>
<dbReference type="EMBL" id="QKWP01000435">
    <property type="protein sequence ID" value="RIB20133.1"/>
    <property type="molecule type" value="Genomic_DNA"/>
</dbReference>
<evidence type="ECO:0000313" key="3">
    <source>
        <dbReference type="Proteomes" id="UP000266673"/>
    </source>
</evidence>
<name>A0A397VJR5_9GLOM</name>